<gene>
    <name evidence="1" type="ORF">DPMN_085135</name>
</gene>
<reference evidence="1" key="2">
    <citation type="submission" date="2020-11" db="EMBL/GenBank/DDBJ databases">
        <authorList>
            <person name="McCartney M.A."/>
            <person name="Auch B."/>
            <person name="Kono T."/>
            <person name="Mallez S."/>
            <person name="Becker A."/>
            <person name="Gohl D.M."/>
            <person name="Silverstein K.A.T."/>
            <person name="Koren S."/>
            <person name="Bechman K.B."/>
            <person name="Herman A."/>
            <person name="Abrahante J.E."/>
            <person name="Garbe J."/>
        </authorList>
    </citation>
    <scope>NUCLEOTIDE SEQUENCE</scope>
    <source>
        <strain evidence="1">Duluth1</strain>
        <tissue evidence="1">Whole animal</tissue>
    </source>
</reference>
<organism evidence="1 2">
    <name type="scientific">Dreissena polymorpha</name>
    <name type="common">Zebra mussel</name>
    <name type="synonym">Mytilus polymorpha</name>
    <dbReference type="NCBI Taxonomy" id="45954"/>
    <lineage>
        <taxon>Eukaryota</taxon>
        <taxon>Metazoa</taxon>
        <taxon>Spiralia</taxon>
        <taxon>Lophotrochozoa</taxon>
        <taxon>Mollusca</taxon>
        <taxon>Bivalvia</taxon>
        <taxon>Autobranchia</taxon>
        <taxon>Heteroconchia</taxon>
        <taxon>Euheterodonta</taxon>
        <taxon>Imparidentia</taxon>
        <taxon>Neoheterodontei</taxon>
        <taxon>Myida</taxon>
        <taxon>Dreissenoidea</taxon>
        <taxon>Dreissenidae</taxon>
        <taxon>Dreissena</taxon>
    </lineage>
</organism>
<accession>A0A9D4BJ57</accession>
<dbReference type="Proteomes" id="UP000828390">
    <property type="component" value="Unassembled WGS sequence"/>
</dbReference>
<keyword evidence="2" id="KW-1185">Reference proteome</keyword>
<sequence length="74" mass="8036">MALHTVGTILQIDERLQRNAYDSDGYLSPVARCLRTSANCNSGQIGSRNLVLCFSIIGNILCRIVSNKAGAILR</sequence>
<proteinExistence type="predicted"/>
<name>A0A9D4BJ57_DREPO</name>
<evidence type="ECO:0000313" key="2">
    <source>
        <dbReference type="Proteomes" id="UP000828390"/>
    </source>
</evidence>
<reference evidence="1" key="1">
    <citation type="journal article" date="2019" name="bioRxiv">
        <title>The Genome of the Zebra Mussel, Dreissena polymorpha: A Resource for Invasive Species Research.</title>
        <authorList>
            <person name="McCartney M.A."/>
            <person name="Auch B."/>
            <person name="Kono T."/>
            <person name="Mallez S."/>
            <person name="Zhang Y."/>
            <person name="Obille A."/>
            <person name="Becker A."/>
            <person name="Abrahante J.E."/>
            <person name="Garbe J."/>
            <person name="Badalamenti J.P."/>
            <person name="Herman A."/>
            <person name="Mangelson H."/>
            <person name="Liachko I."/>
            <person name="Sullivan S."/>
            <person name="Sone E.D."/>
            <person name="Koren S."/>
            <person name="Silverstein K.A.T."/>
            <person name="Beckman K.B."/>
            <person name="Gohl D.M."/>
        </authorList>
    </citation>
    <scope>NUCLEOTIDE SEQUENCE</scope>
    <source>
        <strain evidence="1">Duluth1</strain>
        <tissue evidence="1">Whole animal</tissue>
    </source>
</reference>
<comment type="caution">
    <text evidence="1">The sequence shown here is derived from an EMBL/GenBank/DDBJ whole genome shotgun (WGS) entry which is preliminary data.</text>
</comment>
<dbReference type="AlphaFoldDB" id="A0A9D4BJ57"/>
<evidence type="ECO:0000313" key="1">
    <source>
        <dbReference type="EMBL" id="KAH3697630.1"/>
    </source>
</evidence>
<protein>
    <submittedName>
        <fullName evidence="1">Uncharacterized protein</fullName>
    </submittedName>
</protein>
<dbReference type="EMBL" id="JAIWYP010000016">
    <property type="protein sequence ID" value="KAH3697630.1"/>
    <property type="molecule type" value="Genomic_DNA"/>
</dbReference>